<dbReference type="Proteomes" id="UP000228681">
    <property type="component" value="Unassembled WGS sequence"/>
</dbReference>
<organism evidence="1 2">
    <name type="scientific">Candidatus Nealsonbacteria bacterium CG23_combo_of_CG06-09_8_20_14_all_36_12</name>
    <dbReference type="NCBI Taxonomy" id="1974718"/>
    <lineage>
        <taxon>Bacteria</taxon>
        <taxon>Candidatus Nealsoniibacteriota</taxon>
    </lineage>
</organism>
<reference evidence="1 2" key="1">
    <citation type="submission" date="2017-09" db="EMBL/GenBank/DDBJ databases">
        <title>Depth-based differentiation of microbial function through sediment-hosted aquifers and enrichment of novel symbionts in the deep terrestrial subsurface.</title>
        <authorList>
            <person name="Probst A.J."/>
            <person name="Ladd B."/>
            <person name="Jarett J.K."/>
            <person name="Geller-Mcgrath D.E."/>
            <person name="Sieber C.M."/>
            <person name="Emerson J.B."/>
            <person name="Anantharaman K."/>
            <person name="Thomas B.C."/>
            <person name="Malmstrom R."/>
            <person name="Stieglmeier M."/>
            <person name="Klingl A."/>
            <person name="Woyke T."/>
            <person name="Ryan C.M."/>
            <person name="Banfield J.F."/>
        </authorList>
    </citation>
    <scope>NUCLEOTIDE SEQUENCE [LARGE SCALE GENOMIC DNA]</scope>
    <source>
        <strain evidence="1">CG23_combo_of_CG06-09_8_20_14_all_36_12</strain>
    </source>
</reference>
<evidence type="ECO:0000313" key="2">
    <source>
        <dbReference type="Proteomes" id="UP000228681"/>
    </source>
</evidence>
<protein>
    <recommendedName>
        <fullName evidence="3">DUF3795 domain-containing protein</fullName>
    </recommendedName>
</protein>
<evidence type="ECO:0000313" key="1">
    <source>
        <dbReference type="EMBL" id="PIP24818.1"/>
    </source>
</evidence>
<sequence length="89" mass="10042">MPKCTAPCGICCEHCILYKKGICPGCELSQEKVDFLKSINANCPILECAVKSGKDLCSDCEKFPCEKFENWPFVKEWTEMIKSRLKSGE</sequence>
<proteinExistence type="predicted"/>
<dbReference type="InterPro" id="IPR024227">
    <property type="entry name" value="DUF3795"/>
</dbReference>
<dbReference type="Pfam" id="PF12675">
    <property type="entry name" value="DUF3795"/>
    <property type="match status" value="1"/>
</dbReference>
<evidence type="ECO:0008006" key="3">
    <source>
        <dbReference type="Google" id="ProtNLM"/>
    </source>
</evidence>
<comment type="caution">
    <text evidence="1">The sequence shown here is derived from an EMBL/GenBank/DDBJ whole genome shotgun (WGS) entry which is preliminary data.</text>
</comment>
<dbReference type="AlphaFoldDB" id="A0A2G9Z003"/>
<dbReference type="EMBL" id="PCRS01000039">
    <property type="protein sequence ID" value="PIP24818.1"/>
    <property type="molecule type" value="Genomic_DNA"/>
</dbReference>
<name>A0A2G9Z003_9BACT</name>
<accession>A0A2G9Z003</accession>
<gene>
    <name evidence="1" type="ORF">COX34_02105</name>
</gene>